<organism evidence="3 4">
    <name type="scientific">Dyella monticola</name>
    <dbReference type="NCBI Taxonomy" id="1927958"/>
    <lineage>
        <taxon>Bacteria</taxon>
        <taxon>Pseudomonadati</taxon>
        <taxon>Pseudomonadota</taxon>
        <taxon>Gammaproteobacteria</taxon>
        <taxon>Lysobacterales</taxon>
        <taxon>Rhodanobacteraceae</taxon>
        <taxon>Dyella</taxon>
    </lineage>
</organism>
<dbReference type="PANTHER" id="PTHR11895">
    <property type="entry name" value="TRANSAMIDASE"/>
    <property type="match status" value="1"/>
</dbReference>
<proteinExistence type="inferred from homology"/>
<name>A0A370WSX4_9GAMM</name>
<dbReference type="Pfam" id="PF01425">
    <property type="entry name" value="Amidase"/>
    <property type="match status" value="1"/>
</dbReference>
<evidence type="ECO:0000313" key="3">
    <source>
        <dbReference type="EMBL" id="RDS79279.1"/>
    </source>
</evidence>
<evidence type="ECO:0000313" key="4">
    <source>
        <dbReference type="Proteomes" id="UP000254258"/>
    </source>
</evidence>
<dbReference type="Gene3D" id="3.90.1300.10">
    <property type="entry name" value="Amidase signature (AS) domain"/>
    <property type="match status" value="1"/>
</dbReference>
<comment type="similarity">
    <text evidence="1">Belongs to the amidase family.</text>
</comment>
<dbReference type="AlphaFoldDB" id="A0A370WSX4"/>
<evidence type="ECO:0000256" key="1">
    <source>
        <dbReference type="ARBA" id="ARBA00009199"/>
    </source>
</evidence>
<dbReference type="Proteomes" id="UP000254258">
    <property type="component" value="Unassembled WGS sequence"/>
</dbReference>
<dbReference type="PANTHER" id="PTHR11895:SF7">
    <property type="entry name" value="GLUTAMYL-TRNA(GLN) AMIDOTRANSFERASE SUBUNIT A, MITOCHONDRIAL"/>
    <property type="match status" value="1"/>
</dbReference>
<feature type="domain" description="Amidase" evidence="2">
    <location>
        <begin position="34"/>
        <end position="446"/>
    </location>
</feature>
<dbReference type="InterPro" id="IPR023631">
    <property type="entry name" value="Amidase_dom"/>
</dbReference>
<evidence type="ECO:0000259" key="2">
    <source>
        <dbReference type="Pfam" id="PF01425"/>
    </source>
</evidence>
<sequence>MSSLPPITDIDLRRATLCQLLHWLAAGRTHPVKLTEVYLDAIKRINPELNACIGQHPSGLVLEQAQSAEHRRRDGVIGRLDGIPVALKDNFDVAGWPTRSGLPGSVPPAVHDAHVVARLRASGAVLLGKTNMDEGALGAVTHNPHFGPTHNPHRRGYTAGGSSGGAAAAVAAGLAVAAIGSDSLGSIRIPASYCGVFALKPTQGEISARGMTPAARRLDTVGLLARSVDDLTVLLQVLAGYDADDPRSRRRRVALSPPDWEPGKLRCGLLPNLAAWGVQPDVADVFEAALAKLEHERGDCRTVDFDDWHFARARRAGLLLMEAEMLGTFATQLADTEHPVSPQFRRMLDYAARKTAADYADADRVLDAATLKMRRLFAQIDVLVMPTTPQGAFPLDAPVPDTQADLTSFASLAGCPAVSIPMGTLPNGLPIGMQLVGARGSDLRLLELAQVWSATLDAAPAYPVWHEHVAA</sequence>
<dbReference type="InterPro" id="IPR036928">
    <property type="entry name" value="AS_sf"/>
</dbReference>
<keyword evidence="4" id="KW-1185">Reference proteome</keyword>
<dbReference type="InterPro" id="IPR000120">
    <property type="entry name" value="Amidase"/>
</dbReference>
<protein>
    <submittedName>
        <fullName evidence="3">Amidase</fullName>
    </submittedName>
</protein>
<accession>A0A370WSX4</accession>
<dbReference type="EMBL" id="QRBE01000014">
    <property type="protein sequence ID" value="RDS79279.1"/>
    <property type="molecule type" value="Genomic_DNA"/>
</dbReference>
<reference evidence="3 4" key="1">
    <citation type="submission" date="2018-07" db="EMBL/GenBank/DDBJ databases">
        <title>Dyella monticola sp. nov. and Dyella psychrodurans sp. nov. isolated from monsoon evergreen broad-leaved forest soil of Dinghu Mountain, China.</title>
        <authorList>
            <person name="Gao Z."/>
            <person name="Qiu L."/>
        </authorList>
    </citation>
    <scope>NUCLEOTIDE SEQUENCE [LARGE SCALE GENOMIC DNA]</scope>
    <source>
        <strain evidence="3 4">4G-K06</strain>
    </source>
</reference>
<dbReference type="OrthoDB" id="9811471at2"/>
<dbReference type="SUPFAM" id="SSF75304">
    <property type="entry name" value="Amidase signature (AS) enzymes"/>
    <property type="match status" value="1"/>
</dbReference>
<comment type="caution">
    <text evidence="3">The sequence shown here is derived from an EMBL/GenBank/DDBJ whole genome shotgun (WGS) entry which is preliminary data.</text>
</comment>
<dbReference type="GO" id="GO:0003824">
    <property type="term" value="F:catalytic activity"/>
    <property type="evidence" value="ECO:0007669"/>
    <property type="project" value="InterPro"/>
</dbReference>
<gene>
    <name evidence="3" type="ORF">DWU98_18275</name>
</gene>
<dbReference type="RefSeq" id="WP_115497023.1">
    <property type="nucleotide sequence ID" value="NZ_QRBE01000014.1"/>
</dbReference>